<proteinExistence type="predicted"/>
<comment type="caution">
    <text evidence="1">The sequence shown here is derived from an EMBL/GenBank/DDBJ whole genome shotgun (WGS) entry which is preliminary data.</text>
</comment>
<name>A0A0L0CGZ0_LUCCU</name>
<gene>
    <name evidence="1" type="ORF">FF38_06020</name>
</gene>
<dbReference type="EMBL" id="JRES01000414">
    <property type="protein sequence ID" value="KNC31462.1"/>
    <property type="molecule type" value="Genomic_DNA"/>
</dbReference>
<protein>
    <submittedName>
        <fullName evidence="1">Uncharacterized protein</fullName>
    </submittedName>
</protein>
<accession>A0A0L0CGZ0</accession>
<evidence type="ECO:0000313" key="1">
    <source>
        <dbReference type="EMBL" id="KNC31462.1"/>
    </source>
</evidence>
<dbReference type="Proteomes" id="UP000037069">
    <property type="component" value="Unassembled WGS sequence"/>
</dbReference>
<reference evidence="1 2" key="1">
    <citation type="journal article" date="2015" name="Nat. Commun.">
        <title>Lucilia cuprina genome unlocks parasitic fly biology to underpin future interventions.</title>
        <authorList>
            <person name="Anstead C.A."/>
            <person name="Korhonen P.K."/>
            <person name="Young N.D."/>
            <person name="Hall R.S."/>
            <person name="Jex A.R."/>
            <person name="Murali S.C."/>
            <person name="Hughes D.S."/>
            <person name="Lee S.F."/>
            <person name="Perry T."/>
            <person name="Stroehlein A.J."/>
            <person name="Ansell B.R."/>
            <person name="Breugelmans B."/>
            <person name="Hofmann A."/>
            <person name="Qu J."/>
            <person name="Dugan S."/>
            <person name="Lee S.L."/>
            <person name="Chao H."/>
            <person name="Dinh H."/>
            <person name="Han Y."/>
            <person name="Doddapaneni H.V."/>
            <person name="Worley K.C."/>
            <person name="Muzny D.M."/>
            <person name="Ioannidis P."/>
            <person name="Waterhouse R.M."/>
            <person name="Zdobnov E.M."/>
            <person name="James P.J."/>
            <person name="Bagnall N.H."/>
            <person name="Kotze A.C."/>
            <person name="Gibbs R.A."/>
            <person name="Richards S."/>
            <person name="Batterham P."/>
            <person name="Gasser R.B."/>
        </authorList>
    </citation>
    <scope>NUCLEOTIDE SEQUENCE [LARGE SCALE GENOMIC DNA]</scope>
    <source>
        <strain evidence="1 2">LS</strain>
        <tissue evidence="1">Full body</tissue>
    </source>
</reference>
<sequence length="234" mass="24347">MADISSKILHIYPYISMNKIRFILTNFDIAAFCGNITCNIRVLTCLILGEKGGSDIVFGIKKMLEKKTFKYFIALALTTGSGENSGLEGRALRCHAQVHRSQVVRPSAATLSSKNGGLGGGGTKCPFQRPFSLASNANGDSNVSSSMAFNQKSSSSLLAALPAPATPKLFATLSMAAPAASFNVAVARKSADIVGSYDQPIIWLIAGVAAAATTITTTVNVAAVLVTATAVVTI</sequence>
<organism evidence="1 2">
    <name type="scientific">Lucilia cuprina</name>
    <name type="common">Green bottle fly</name>
    <name type="synonym">Australian sheep blowfly</name>
    <dbReference type="NCBI Taxonomy" id="7375"/>
    <lineage>
        <taxon>Eukaryota</taxon>
        <taxon>Metazoa</taxon>
        <taxon>Ecdysozoa</taxon>
        <taxon>Arthropoda</taxon>
        <taxon>Hexapoda</taxon>
        <taxon>Insecta</taxon>
        <taxon>Pterygota</taxon>
        <taxon>Neoptera</taxon>
        <taxon>Endopterygota</taxon>
        <taxon>Diptera</taxon>
        <taxon>Brachycera</taxon>
        <taxon>Muscomorpha</taxon>
        <taxon>Oestroidea</taxon>
        <taxon>Calliphoridae</taxon>
        <taxon>Luciliinae</taxon>
        <taxon>Lucilia</taxon>
    </lineage>
</organism>
<evidence type="ECO:0000313" key="2">
    <source>
        <dbReference type="Proteomes" id="UP000037069"/>
    </source>
</evidence>
<dbReference type="AlphaFoldDB" id="A0A0L0CGZ0"/>
<keyword evidence="2" id="KW-1185">Reference proteome</keyword>